<name>A0A6J4U1V2_9ACTN</name>
<dbReference type="EMBL" id="CADCVM010000541">
    <property type="protein sequence ID" value="CAA9538148.1"/>
    <property type="molecule type" value="Genomic_DNA"/>
</dbReference>
<feature type="region of interest" description="Disordered" evidence="1">
    <location>
        <begin position="69"/>
        <end position="89"/>
    </location>
</feature>
<feature type="region of interest" description="Disordered" evidence="1">
    <location>
        <begin position="108"/>
        <end position="129"/>
    </location>
</feature>
<feature type="non-terminal residue" evidence="2">
    <location>
        <position position="236"/>
    </location>
</feature>
<gene>
    <name evidence="2" type="ORF">AVDCRST_MAG05-5086</name>
</gene>
<feature type="region of interest" description="Disordered" evidence="1">
    <location>
        <begin position="142"/>
        <end position="217"/>
    </location>
</feature>
<feature type="non-terminal residue" evidence="2">
    <location>
        <position position="1"/>
    </location>
</feature>
<evidence type="ECO:0000313" key="2">
    <source>
        <dbReference type="EMBL" id="CAA9538148.1"/>
    </source>
</evidence>
<feature type="compositionally biased region" description="Low complexity" evidence="1">
    <location>
        <begin position="1"/>
        <end position="16"/>
    </location>
</feature>
<reference evidence="2" key="1">
    <citation type="submission" date="2020-02" db="EMBL/GenBank/DDBJ databases">
        <authorList>
            <person name="Meier V. D."/>
        </authorList>
    </citation>
    <scope>NUCLEOTIDE SEQUENCE</scope>
    <source>
        <strain evidence="2">AVDCRST_MAG05</strain>
    </source>
</reference>
<protein>
    <submittedName>
        <fullName evidence="2">Uncharacterized protein</fullName>
    </submittedName>
</protein>
<feature type="region of interest" description="Disordered" evidence="1">
    <location>
        <begin position="1"/>
        <end position="39"/>
    </location>
</feature>
<dbReference type="AlphaFoldDB" id="A0A6J4U1V2"/>
<accession>A0A6J4U1V2</accession>
<evidence type="ECO:0000256" key="1">
    <source>
        <dbReference type="SAM" id="MobiDB-lite"/>
    </source>
</evidence>
<sequence>DVSRGVRVVRGPVLGREPPDELGVRGAAARSGEVGPAGRPRLVLGAAEAVGAHRVDKDERGDSLRVVRRVPHRHRPAGRPADEVEGTPVHAERFHERAQVVREVGHAPGGVERPRLGAAETPEVGGEPVVARQRGQRLLEEAPARGVAVDEEDRLAAPGPGLQEVGAEPRGVDDPRRYPFQQTFVGHGASLGCLGNRTDPAGRHSTRLSPRVPRRTGACAPAGFGRFRGIPRGMRV</sequence>
<proteinExistence type="predicted"/>
<organism evidence="2">
    <name type="scientific">uncultured Rubrobacteraceae bacterium</name>
    <dbReference type="NCBI Taxonomy" id="349277"/>
    <lineage>
        <taxon>Bacteria</taxon>
        <taxon>Bacillati</taxon>
        <taxon>Actinomycetota</taxon>
        <taxon>Rubrobacteria</taxon>
        <taxon>Rubrobacterales</taxon>
        <taxon>Rubrobacteraceae</taxon>
        <taxon>environmental samples</taxon>
    </lineage>
</organism>